<accession>A0A1I6QYT2</accession>
<dbReference type="Gene3D" id="3.20.20.70">
    <property type="entry name" value="Aldolase class I"/>
    <property type="match status" value="1"/>
</dbReference>
<name>A0A1I6QYT2_9RHOB</name>
<dbReference type="CDD" id="cd00408">
    <property type="entry name" value="DHDPS-like"/>
    <property type="match status" value="1"/>
</dbReference>
<gene>
    <name evidence="3" type="ORF">SAMN04488050_102509</name>
</gene>
<dbReference type="Pfam" id="PF00701">
    <property type="entry name" value="DHDPS"/>
    <property type="match status" value="1"/>
</dbReference>
<dbReference type="Proteomes" id="UP000199392">
    <property type="component" value="Unassembled WGS sequence"/>
</dbReference>
<dbReference type="SMART" id="SM01130">
    <property type="entry name" value="DHDPS"/>
    <property type="match status" value="1"/>
</dbReference>
<keyword evidence="1 2" id="KW-0456">Lyase</keyword>
<reference evidence="4" key="1">
    <citation type="submission" date="2016-10" db="EMBL/GenBank/DDBJ databases">
        <authorList>
            <person name="Varghese N."/>
            <person name="Submissions S."/>
        </authorList>
    </citation>
    <scope>NUCLEOTIDE SEQUENCE [LARGE SCALE GENOMIC DNA]</scope>
    <source>
        <strain evidence="4">DSM 26894</strain>
    </source>
</reference>
<evidence type="ECO:0000256" key="2">
    <source>
        <dbReference type="PIRNR" id="PIRNR001365"/>
    </source>
</evidence>
<comment type="similarity">
    <text evidence="2">Belongs to the DapA family.</text>
</comment>
<dbReference type="PANTHER" id="PTHR12128">
    <property type="entry name" value="DIHYDRODIPICOLINATE SYNTHASE"/>
    <property type="match status" value="1"/>
</dbReference>
<evidence type="ECO:0000313" key="4">
    <source>
        <dbReference type="Proteomes" id="UP000199392"/>
    </source>
</evidence>
<keyword evidence="4" id="KW-1185">Reference proteome</keyword>
<dbReference type="AlphaFoldDB" id="A0A1I6QYT2"/>
<evidence type="ECO:0000256" key="1">
    <source>
        <dbReference type="ARBA" id="ARBA00023239"/>
    </source>
</evidence>
<dbReference type="STRING" id="311180.SAMN04488050_102509"/>
<dbReference type="GO" id="GO:0008840">
    <property type="term" value="F:4-hydroxy-tetrahydrodipicolinate synthase activity"/>
    <property type="evidence" value="ECO:0007669"/>
    <property type="project" value="TreeGrafter"/>
</dbReference>
<sequence>MSAALHGGLYAATICPMTEEGALDRASLERHFETVLSDPGQAGLLLNGHAGEGIFMTRAEQAEVVRIAREVAGKRRILAAVSAESTAVAAADAQVAMKAGADAVMVFAPFSWALGADPRAIVAHHRGIAEATGAPVYLFQGSVGSFRLAYTPDVLRRLLEIEAVVGIKEGSWETKAYEVTRRIAREMRPDVAVMASGDEHLFPCFLLGSDGSAVSLSAILPELITALDTHVRAGEIDEARVIHEALFDFAKLVYAAPGHLAAARLKACLAELGRIDSPACRAPTPRIEQGELDALMTALRPCLELTL</sequence>
<dbReference type="SUPFAM" id="SSF51569">
    <property type="entry name" value="Aldolase"/>
    <property type="match status" value="1"/>
</dbReference>
<organism evidence="3 4">
    <name type="scientific">Alloyangia pacifica</name>
    <dbReference type="NCBI Taxonomy" id="311180"/>
    <lineage>
        <taxon>Bacteria</taxon>
        <taxon>Pseudomonadati</taxon>
        <taxon>Pseudomonadota</taxon>
        <taxon>Alphaproteobacteria</taxon>
        <taxon>Rhodobacterales</taxon>
        <taxon>Roseobacteraceae</taxon>
        <taxon>Alloyangia</taxon>
    </lineage>
</organism>
<dbReference type="EMBL" id="FOZW01000002">
    <property type="protein sequence ID" value="SFS57574.1"/>
    <property type="molecule type" value="Genomic_DNA"/>
</dbReference>
<proteinExistence type="inferred from homology"/>
<evidence type="ECO:0000313" key="3">
    <source>
        <dbReference type="EMBL" id="SFS57574.1"/>
    </source>
</evidence>
<dbReference type="RefSeq" id="WP_092420275.1">
    <property type="nucleotide sequence ID" value="NZ_FNCL01000001.1"/>
</dbReference>
<protein>
    <submittedName>
        <fullName evidence="3">4-hydroxy-tetrahydrodipicolinate synthase</fullName>
    </submittedName>
</protein>
<dbReference type="InterPro" id="IPR013785">
    <property type="entry name" value="Aldolase_TIM"/>
</dbReference>
<dbReference type="PIRSF" id="PIRSF001365">
    <property type="entry name" value="DHDPS"/>
    <property type="match status" value="1"/>
</dbReference>
<dbReference type="InterPro" id="IPR002220">
    <property type="entry name" value="DapA-like"/>
</dbReference>
<dbReference type="PANTHER" id="PTHR12128:SF72">
    <property type="entry name" value="DIHYDRODIPICOLINATE SYNTHASE"/>
    <property type="match status" value="1"/>
</dbReference>
<dbReference type="OrthoDB" id="199953at2"/>